<dbReference type="Pfam" id="PF05521">
    <property type="entry name" value="Phage_HCP"/>
    <property type="match status" value="1"/>
</dbReference>
<dbReference type="AlphaFoldDB" id="A0A6N6JMZ1"/>
<dbReference type="Gene3D" id="2.40.10.270">
    <property type="entry name" value="Bacteriophage SPP1 head-tail adaptor protein"/>
    <property type="match status" value="1"/>
</dbReference>
<dbReference type="EMBL" id="BLJE01000005">
    <property type="protein sequence ID" value="GFE66708.1"/>
    <property type="molecule type" value="Genomic_DNA"/>
</dbReference>
<comment type="caution">
    <text evidence="1">The sequence shown here is derived from an EMBL/GenBank/DDBJ whole genome shotgun (WGS) entry which is preliminary data.</text>
</comment>
<gene>
    <name evidence="1" type="ORF">KIN_37820</name>
</gene>
<evidence type="ECO:0000313" key="1">
    <source>
        <dbReference type="EMBL" id="GFE66708.1"/>
    </source>
</evidence>
<proteinExistence type="predicted"/>
<sequence>MSKAISLTRRLVLEDAMRVSDGAGGFTETWNAVGELWAEITPGSGRERFGQEVTVSQVPYRIVVRGAPVGAPSRPRAEQRLRDETRIFRIIGVTEYDRDARYLTCFAIEEVAG</sequence>
<dbReference type="Proteomes" id="UP000436822">
    <property type="component" value="Unassembled WGS sequence"/>
</dbReference>
<keyword evidence="2" id="KW-1185">Reference proteome</keyword>
<dbReference type="RefSeq" id="WP_159809983.1">
    <property type="nucleotide sequence ID" value="NZ_BLJE01000005.1"/>
</dbReference>
<organism evidence="1 2">
    <name type="scientific">Litoreibacter roseus</name>
    <dbReference type="NCBI Taxonomy" id="2601869"/>
    <lineage>
        <taxon>Bacteria</taxon>
        <taxon>Pseudomonadati</taxon>
        <taxon>Pseudomonadota</taxon>
        <taxon>Alphaproteobacteria</taxon>
        <taxon>Rhodobacterales</taxon>
        <taxon>Roseobacteraceae</taxon>
        <taxon>Litoreibacter</taxon>
    </lineage>
</organism>
<dbReference type="InterPro" id="IPR038666">
    <property type="entry name" value="SSP1_head-tail_sf"/>
</dbReference>
<name>A0A6N6JMZ1_9RHOB</name>
<protein>
    <submittedName>
        <fullName evidence="1">Tail protein</fullName>
    </submittedName>
</protein>
<accession>A0A6N6JMZ1</accession>
<reference evidence="1 2" key="1">
    <citation type="submission" date="2019-12" db="EMBL/GenBank/DDBJ databases">
        <title>Litoreibacter badius sp. nov., a novel bacteriochlorophyll a-containing bacterium in the genus Litoreibacter.</title>
        <authorList>
            <person name="Kanamuro M."/>
            <person name="Takabe Y."/>
            <person name="Mori K."/>
            <person name="Takaichi S."/>
            <person name="Hanada S."/>
        </authorList>
    </citation>
    <scope>NUCLEOTIDE SEQUENCE [LARGE SCALE GENOMIC DNA]</scope>
    <source>
        <strain evidence="1 2">K6</strain>
    </source>
</reference>
<evidence type="ECO:0000313" key="2">
    <source>
        <dbReference type="Proteomes" id="UP000436822"/>
    </source>
</evidence>
<dbReference type="InterPro" id="IPR008767">
    <property type="entry name" value="Phage_SPP1_head-tail_adaptor"/>
</dbReference>
<dbReference type="OrthoDB" id="7570189at2"/>